<feature type="compositionally biased region" description="Polar residues" evidence="1">
    <location>
        <begin position="412"/>
        <end position="429"/>
    </location>
</feature>
<proteinExistence type="predicted"/>
<feature type="compositionally biased region" description="Polar residues" evidence="1">
    <location>
        <begin position="351"/>
        <end position="370"/>
    </location>
</feature>
<sequence length="866" mass="95746">MRDTILIESEATKADDLLTTALERLKQQTLANPTTANIDDTIAKVEAPFRDFKHDLELLRQKKSVHKLPEEFQALDCDRLENMRLAYWQERRLVQQSTEASIDLKAVESLEYLSLMHLDLEYLRQQRFVRSTRAIITETKDGKRRIEQNVTTMQGITNREDDNSMIARLDKLRRTPQQSSMDQSVLKSCALSLKRESRVNRDSRELGTLSNEIESFTSYYDVGGRDEPSDVIAHRKLSASIQQPQALASPRPEDTIDPVHAAESRHGNLSKRSLDAVIATSSSRGRPAAAKVVIPKIKSWEKSTTARAGQTSSPLASANQTAVPRARNLQDQSATSASTTPTVKMVPVENTALNSQNSQEQSHLITSVHSAQRDAKGSHVQSQPANLVQFAIPQLLGRREQSKWTAPVDLGTLNSEGSRTQKNPTTPVSPGTPKSLGRREQSKWTAPVPLATPKALGLHAHERPTTTSAQIPSSNTPKKHASPNASPSKMQTYQIKKKTDKKSQFSHSGQTRLSLPESWTTKSTTETRTESTKPQKISDVPTINFAKMVQKQTSTTPSNDEKTKMPGAKIESRLDSTSALVEAGSRNAQESTTTKNQDANLPKKLSKSARKKANQKQNKAMQKERERQEAAAIEAAIASSREQAKLITESEAAETLASLRIERLDPGSLRTSQEQEEYSRQLVDGFLACLADPDRGPPQIPLPLPREDIQALVSQGYAVFDWHYTELALPPPTFEAIIGILDQVLAAVVQIYPRLALSHFTHSLTRHYAETLLLSCVKALQELAEKDSHHNLQEQNLGNPFLEAKSSATQSHDEEQSDSFPQIPAFLQPSARNPTIAAAERASAERQKAQNVDPAITSQSPSPVAN</sequence>
<dbReference type="AlphaFoldDB" id="A0A2J6QWW0"/>
<feature type="region of interest" description="Disordered" evidence="1">
    <location>
        <begin position="406"/>
        <end position="449"/>
    </location>
</feature>
<dbReference type="Proteomes" id="UP000235786">
    <property type="component" value="Unassembled WGS sequence"/>
</dbReference>
<feature type="compositionally biased region" description="Basic residues" evidence="1">
    <location>
        <begin position="604"/>
        <end position="614"/>
    </location>
</feature>
<evidence type="ECO:0000256" key="1">
    <source>
        <dbReference type="SAM" id="MobiDB-lite"/>
    </source>
</evidence>
<feature type="region of interest" description="Disordered" evidence="1">
    <location>
        <begin position="461"/>
        <end position="628"/>
    </location>
</feature>
<evidence type="ECO:0000313" key="2">
    <source>
        <dbReference type="EMBL" id="PMD30733.1"/>
    </source>
</evidence>
<feature type="compositionally biased region" description="Polar residues" evidence="1">
    <location>
        <begin position="505"/>
        <end position="519"/>
    </location>
</feature>
<dbReference type="EMBL" id="KZ613965">
    <property type="protein sequence ID" value="PMD30733.1"/>
    <property type="molecule type" value="Genomic_DNA"/>
</dbReference>
<feature type="region of interest" description="Disordered" evidence="1">
    <location>
        <begin position="302"/>
        <end position="382"/>
    </location>
</feature>
<feature type="region of interest" description="Disordered" evidence="1">
    <location>
        <begin position="241"/>
        <end position="269"/>
    </location>
</feature>
<feature type="compositionally biased region" description="Basic and acidic residues" evidence="1">
    <location>
        <begin position="559"/>
        <end position="574"/>
    </location>
</feature>
<feature type="compositionally biased region" description="Polar residues" evidence="1">
    <location>
        <begin position="856"/>
        <end position="866"/>
    </location>
</feature>
<feature type="compositionally biased region" description="Polar residues" evidence="1">
    <location>
        <begin position="586"/>
        <end position="599"/>
    </location>
</feature>
<organism evidence="2 3">
    <name type="scientific">Hyaloscypha variabilis (strain UAMH 11265 / GT02V1 / F)</name>
    <name type="common">Meliniomyces variabilis</name>
    <dbReference type="NCBI Taxonomy" id="1149755"/>
    <lineage>
        <taxon>Eukaryota</taxon>
        <taxon>Fungi</taxon>
        <taxon>Dikarya</taxon>
        <taxon>Ascomycota</taxon>
        <taxon>Pezizomycotina</taxon>
        <taxon>Leotiomycetes</taxon>
        <taxon>Helotiales</taxon>
        <taxon>Hyaloscyphaceae</taxon>
        <taxon>Hyaloscypha</taxon>
        <taxon>Hyaloscypha variabilis</taxon>
    </lineage>
</organism>
<feature type="compositionally biased region" description="Polar residues" evidence="1">
    <location>
        <begin position="302"/>
        <end position="322"/>
    </location>
</feature>
<evidence type="ECO:0000313" key="3">
    <source>
        <dbReference type="Proteomes" id="UP000235786"/>
    </source>
</evidence>
<accession>A0A2J6QWW0</accession>
<protein>
    <submittedName>
        <fullName evidence="2">Uncharacterized protein</fullName>
    </submittedName>
</protein>
<gene>
    <name evidence="2" type="ORF">L207DRAFT_592114</name>
</gene>
<feature type="region of interest" description="Disordered" evidence="1">
    <location>
        <begin position="806"/>
        <end position="866"/>
    </location>
</feature>
<feature type="compositionally biased region" description="Polar residues" evidence="1">
    <location>
        <begin position="465"/>
        <end position="476"/>
    </location>
</feature>
<feature type="compositionally biased region" description="Polar residues" evidence="1">
    <location>
        <begin position="483"/>
        <end position="494"/>
    </location>
</feature>
<reference evidence="2 3" key="1">
    <citation type="submission" date="2016-04" db="EMBL/GenBank/DDBJ databases">
        <title>A degradative enzymes factory behind the ericoid mycorrhizal symbiosis.</title>
        <authorList>
            <consortium name="DOE Joint Genome Institute"/>
            <person name="Martino E."/>
            <person name="Morin E."/>
            <person name="Grelet G."/>
            <person name="Kuo A."/>
            <person name="Kohler A."/>
            <person name="Daghino S."/>
            <person name="Barry K."/>
            <person name="Choi C."/>
            <person name="Cichocki N."/>
            <person name="Clum A."/>
            <person name="Copeland A."/>
            <person name="Hainaut M."/>
            <person name="Haridas S."/>
            <person name="Labutti K."/>
            <person name="Lindquist E."/>
            <person name="Lipzen A."/>
            <person name="Khouja H.-R."/>
            <person name="Murat C."/>
            <person name="Ohm R."/>
            <person name="Olson A."/>
            <person name="Spatafora J."/>
            <person name="Veneault-Fourrey C."/>
            <person name="Henrissat B."/>
            <person name="Grigoriev I."/>
            <person name="Martin F."/>
            <person name="Perotto S."/>
        </authorList>
    </citation>
    <scope>NUCLEOTIDE SEQUENCE [LARGE SCALE GENOMIC DNA]</scope>
    <source>
        <strain evidence="2 3">F</strain>
    </source>
</reference>
<keyword evidence="3" id="KW-1185">Reference proteome</keyword>
<feature type="compositionally biased region" description="Polar residues" evidence="1">
    <location>
        <begin position="329"/>
        <end position="342"/>
    </location>
</feature>
<dbReference type="OrthoDB" id="10509332at2759"/>
<name>A0A2J6QWW0_HYAVF</name>